<accession>A0A915JY13</accession>
<proteinExistence type="predicted"/>
<sequence length="74" mass="8655">LKIFFVPLAQSLSNYLSDAERWVADERKWVNLRAPYTLKKQLAYVAYACAVYALHEFKLRSSSDVLKLYLVQNQ</sequence>
<keyword evidence="1" id="KW-1185">Reference proteome</keyword>
<reference evidence="2" key="1">
    <citation type="submission" date="2022-11" db="UniProtKB">
        <authorList>
            <consortium name="WormBaseParasite"/>
        </authorList>
    </citation>
    <scope>IDENTIFICATION</scope>
</reference>
<protein>
    <submittedName>
        <fullName evidence="2">Uncharacterized protein</fullName>
    </submittedName>
</protein>
<dbReference type="Proteomes" id="UP000887565">
    <property type="component" value="Unplaced"/>
</dbReference>
<evidence type="ECO:0000313" key="1">
    <source>
        <dbReference type="Proteomes" id="UP000887565"/>
    </source>
</evidence>
<name>A0A915JY13_ROMCU</name>
<organism evidence="1 2">
    <name type="scientific">Romanomermis culicivorax</name>
    <name type="common">Nematode worm</name>
    <dbReference type="NCBI Taxonomy" id="13658"/>
    <lineage>
        <taxon>Eukaryota</taxon>
        <taxon>Metazoa</taxon>
        <taxon>Ecdysozoa</taxon>
        <taxon>Nematoda</taxon>
        <taxon>Enoplea</taxon>
        <taxon>Dorylaimia</taxon>
        <taxon>Mermithida</taxon>
        <taxon>Mermithoidea</taxon>
        <taxon>Mermithidae</taxon>
        <taxon>Romanomermis</taxon>
    </lineage>
</organism>
<dbReference type="WBParaSite" id="nRc.2.0.1.t30973-RA">
    <property type="protein sequence ID" value="nRc.2.0.1.t30973-RA"/>
    <property type="gene ID" value="nRc.2.0.1.g30973"/>
</dbReference>
<dbReference type="AlphaFoldDB" id="A0A915JY13"/>
<evidence type="ECO:0000313" key="2">
    <source>
        <dbReference type="WBParaSite" id="nRc.2.0.1.t30973-RA"/>
    </source>
</evidence>